<organism evidence="2">
    <name type="scientific">uncultured Aureispira sp</name>
    <dbReference type="NCBI Taxonomy" id="1331704"/>
    <lineage>
        <taxon>Bacteria</taxon>
        <taxon>Pseudomonadati</taxon>
        <taxon>Bacteroidota</taxon>
        <taxon>Saprospiria</taxon>
        <taxon>Saprospirales</taxon>
        <taxon>Saprospiraceae</taxon>
        <taxon>Aureispira</taxon>
        <taxon>environmental samples</taxon>
    </lineage>
</organism>
<evidence type="ECO:0000313" key="2">
    <source>
        <dbReference type="EMBL" id="CAA6827344.1"/>
    </source>
</evidence>
<sequence>MGPTILFLTLILLSIISCGEQSTSSASEQPISVLEGAKTPVEEPLDTVITPKSKRVKDTLVKVNSDNDSHKSHSNTKTEHQTTTASNYSSYSWMDRYDKNTSIQNQVPTPSEYKRIPLGKTSFGTWLRGLSLLPKKAKVLLFNGQEKPYQQGAYRVLDIDIGSRDLQQCADAIMRLVAEYHYSKKNYAAIHFNYTSGHSIRFSDWSKGKKPFIKGSNVRFSAFNNRTNTSYKNFKKYLTNVYCYAGTASLSKELRSKAVSDISLGDIFIWGSFPGHAVMVMDVAQHQTTGKKIFLLAQSYMPAQSIHLLQNFNDSLLSPWYSEDFGPQLLTPEWTFDRNTLKTFDLD</sequence>
<dbReference type="Pfam" id="PF16138">
    <property type="entry name" value="DUF4846"/>
    <property type="match status" value="1"/>
</dbReference>
<dbReference type="AlphaFoldDB" id="A0A6S6U6Q9"/>
<protein>
    <recommendedName>
        <fullName evidence="3">DUF4846 domain-containing protein</fullName>
    </recommendedName>
</protein>
<evidence type="ECO:0008006" key="3">
    <source>
        <dbReference type="Google" id="ProtNLM"/>
    </source>
</evidence>
<gene>
    <name evidence="2" type="ORF">HELGO_WM21386</name>
</gene>
<reference evidence="2" key="1">
    <citation type="submission" date="2020-01" db="EMBL/GenBank/DDBJ databases">
        <authorList>
            <person name="Meier V. D."/>
            <person name="Meier V D."/>
        </authorList>
    </citation>
    <scope>NUCLEOTIDE SEQUENCE</scope>
    <source>
        <strain evidence="2">HLG_WM_MAG_10</strain>
    </source>
</reference>
<feature type="compositionally biased region" description="Basic and acidic residues" evidence="1">
    <location>
        <begin position="63"/>
        <end position="80"/>
    </location>
</feature>
<name>A0A6S6U6Q9_9BACT</name>
<evidence type="ECO:0000256" key="1">
    <source>
        <dbReference type="SAM" id="MobiDB-lite"/>
    </source>
</evidence>
<feature type="region of interest" description="Disordered" evidence="1">
    <location>
        <begin position="63"/>
        <end position="85"/>
    </location>
</feature>
<dbReference type="EMBL" id="CACVAQ010000399">
    <property type="protein sequence ID" value="CAA6827344.1"/>
    <property type="molecule type" value="Genomic_DNA"/>
</dbReference>
<proteinExistence type="predicted"/>
<accession>A0A6S6U6Q9</accession>
<dbReference type="InterPro" id="IPR032315">
    <property type="entry name" value="DUF4846"/>
</dbReference>